<dbReference type="GO" id="GO:0000287">
    <property type="term" value="F:magnesium ion binding"/>
    <property type="evidence" value="ECO:0007669"/>
    <property type="project" value="UniProtKB-UniRule"/>
</dbReference>
<evidence type="ECO:0000256" key="1">
    <source>
        <dbReference type="ARBA" id="ARBA00004889"/>
    </source>
</evidence>
<evidence type="ECO:0000256" key="3">
    <source>
        <dbReference type="ARBA" id="ARBA00022676"/>
    </source>
</evidence>
<dbReference type="AlphaFoldDB" id="E4TZE2"/>
<dbReference type="Pfam" id="PF00156">
    <property type="entry name" value="Pribosyltran"/>
    <property type="match status" value="1"/>
</dbReference>
<dbReference type="HAMAP" id="MF_01208">
    <property type="entry name" value="PyrE"/>
    <property type="match status" value="1"/>
</dbReference>
<dbReference type="Proteomes" id="UP000008721">
    <property type="component" value="Chromosome"/>
</dbReference>
<evidence type="ECO:0000256" key="7">
    <source>
        <dbReference type="HAMAP-Rule" id="MF_01208"/>
    </source>
</evidence>
<keyword evidence="6 7" id="KW-0665">Pyrimidine biosynthesis</keyword>
<dbReference type="EC" id="2.4.2.10" evidence="2 7"/>
<proteinExistence type="inferred from homology"/>
<dbReference type="CDD" id="cd06223">
    <property type="entry name" value="PRTases_typeI"/>
    <property type="match status" value="1"/>
</dbReference>
<dbReference type="InterPro" id="IPR023031">
    <property type="entry name" value="OPRT"/>
</dbReference>
<reference evidence="9 10" key="1">
    <citation type="journal article" date="2012" name="Stand. Genomic Sci.">
        <title>Complete genome sequence of the sulfur compounds oxidizing chemolithoautotroph Sulfuricurvum kujiense type strain (YK-1(T)).</title>
        <authorList>
            <person name="Han C."/>
            <person name="Kotsyurbenko O."/>
            <person name="Chertkov O."/>
            <person name="Held B."/>
            <person name="Lapidus A."/>
            <person name="Nolan M."/>
            <person name="Lucas S."/>
            <person name="Hammon N."/>
            <person name="Deshpande S."/>
            <person name="Cheng J.F."/>
            <person name="Tapia R."/>
            <person name="Goodwin L.A."/>
            <person name="Pitluck S."/>
            <person name="Liolios K."/>
            <person name="Pagani I."/>
            <person name="Ivanova N."/>
            <person name="Mavromatis K."/>
            <person name="Mikhailova N."/>
            <person name="Pati A."/>
            <person name="Chen A."/>
            <person name="Palaniappan K."/>
            <person name="Land M."/>
            <person name="Hauser L."/>
            <person name="Chang Y.J."/>
            <person name="Jeffries C.D."/>
            <person name="Brambilla E.M."/>
            <person name="Rohde M."/>
            <person name="Spring S."/>
            <person name="Sikorski J."/>
            <person name="Goker M."/>
            <person name="Woyke T."/>
            <person name="Bristow J."/>
            <person name="Eisen J.A."/>
            <person name="Markowitz V."/>
            <person name="Hugenholtz P."/>
            <person name="Kyrpides N.C."/>
            <person name="Klenk H.P."/>
            <person name="Detter J.C."/>
        </authorList>
    </citation>
    <scope>NUCLEOTIDE SEQUENCE [LARGE SCALE GENOMIC DNA]</scope>
    <source>
        <strain evidence="10">ATCC BAA-921 / DSM 16994 / JCM 11577 / YK-1</strain>
    </source>
</reference>
<dbReference type="STRING" id="709032.Sulku_2510"/>
<comment type="catalytic activity">
    <reaction evidence="7">
        <text>orotidine 5'-phosphate + diphosphate = orotate + 5-phospho-alpha-D-ribose 1-diphosphate</text>
        <dbReference type="Rhea" id="RHEA:10380"/>
        <dbReference type="ChEBI" id="CHEBI:30839"/>
        <dbReference type="ChEBI" id="CHEBI:33019"/>
        <dbReference type="ChEBI" id="CHEBI:57538"/>
        <dbReference type="ChEBI" id="CHEBI:58017"/>
        <dbReference type="EC" id="2.4.2.10"/>
    </reaction>
</comment>
<dbReference type="GO" id="GO:0019856">
    <property type="term" value="P:pyrimidine nucleobase biosynthetic process"/>
    <property type="evidence" value="ECO:0007669"/>
    <property type="project" value="InterPro"/>
</dbReference>
<organism evidence="9 10">
    <name type="scientific">Sulfuricurvum kujiense (strain ATCC BAA-921 / DSM 16994 / JCM 11577 / YK-1)</name>
    <dbReference type="NCBI Taxonomy" id="709032"/>
    <lineage>
        <taxon>Bacteria</taxon>
        <taxon>Pseudomonadati</taxon>
        <taxon>Campylobacterota</taxon>
        <taxon>Epsilonproteobacteria</taxon>
        <taxon>Campylobacterales</taxon>
        <taxon>Sulfurimonadaceae</taxon>
        <taxon>Sulfuricurvum</taxon>
    </lineage>
</organism>
<comment type="subunit">
    <text evidence="7">Homodimer.</text>
</comment>
<comment type="pathway">
    <text evidence="1 7">Pyrimidine metabolism; UMP biosynthesis via de novo pathway; UMP from orotate: step 1/2.</text>
</comment>
<evidence type="ECO:0000256" key="6">
    <source>
        <dbReference type="ARBA" id="ARBA00022975"/>
    </source>
</evidence>
<evidence type="ECO:0000259" key="8">
    <source>
        <dbReference type="Pfam" id="PF00156"/>
    </source>
</evidence>
<dbReference type="SUPFAM" id="SSF53271">
    <property type="entry name" value="PRTase-like"/>
    <property type="match status" value="1"/>
</dbReference>
<dbReference type="UniPathway" id="UPA00070">
    <property type="reaction ID" value="UER00119"/>
</dbReference>
<accession>E4TZE2</accession>
<keyword evidence="5 7" id="KW-0460">Magnesium</keyword>
<feature type="binding site" evidence="7">
    <location>
        <position position="145"/>
    </location>
    <ligand>
        <name>orotate</name>
        <dbReference type="ChEBI" id="CHEBI:30839"/>
    </ligand>
</feature>
<evidence type="ECO:0000256" key="5">
    <source>
        <dbReference type="ARBA" id="ARBA00022842"/>
    </source>
</evidence>
<dbReference type="InterPro" id="IPR000836">
    <property type="entry name" value="PRTase_dom"/>
</dbReference>
<dbReference type="InterPro" id="IPR029057">
    <property type="entry name" value="PRTase-like"/>
</dbReference>
<comment type="caution">
    <text evidence="7">Lacks conserved residue(s) required for the propagation of feature annotation.</text>
</comment>
<dbReference type="GO" id="GO:0004588">
    <property type="term" value="F:orotate phosphoribosyltransferase activity"/>
    <property type="evidence" value="ECO:0007669"/>
    <property type="project" value="UniProtKB-UniRule"/>
</dbReference>
<dbReference type="PANTHER" id="PTHR19278">
    <property type="entry name" value="OROTATE PHOSPHORIBOSYLTRANSFERASE"/>
    <property type="match status" value="1"/>
</dbReference>
<gene>
    <name evidence="7" type="primary">pyrE</name>
    <name evidence="9" type="ordered locus">Sulku_2510</name>
</gene>
<dbReference type="PANTHER" id="PTHR19278:SF9">
    <property type="entry name" value="URIDINE 5'-MONOPHOSPHATE SYNTHASE"/>
    <property type="match status" value="1"/>
</dbReference>
<sequence>MDIKAIYMNANAMLEGHFKLSSGNHSQYYLQSAKVLEDPKTAKLLADALSDKIKANGIVIDTVCAPALGGLIAGFALATALDKRSIFAERVNGEMQIRRGFEITPGEKVLICEDIITTGGSAMEAAKAIEALGGVVVGFAALANRGFCKRDGSALERKANCALPSDKPLFALADFDFEMYAPDNCPLCADGSEAIKPGSRGN</sequence>
<dbReference type="InterPro" id="IPR006273">
    <property type="entry name" value="Orotate_PRibTrfase_bac"/>
</dbReference>
<keyword evidence="4 7" id="KW-0808">Transferase</keyword>
<feature type="binding site" evidence="7">
    <location>
        <position position="117"/>
    </location>
    <ligand>
        <name>orotate</name>
        <dbReference type="ChEBI" id="CHEBI:30839"/>
    </ligand>
</feature>
<comment type="cofactor">
    <cofactor evidence="7">
        <name>Mg(2+)</name>
        <dbReference type="ChEBI" id="CHEBI:18420"/>
    </cofactor>
</comment>
<dbReference type="EMBL" id="CP002355">
    <property type="protein sequence ID" value="ADR35169.1"/>
    <property type="molecule type" value="Genomic_DNA"/>
</dbReference>
<dbReference type="Gene3D" id="3.40.50.2020">
    <property type="match status" value="1"/>
</dbReference>
<dbReference type="OrthoDB" id="9783570at2"/>
<keyword evidence="3 7" id="KW-0328">Glycosyltransferase</keyword>
<dbReference type="RefSeq" id="WP_013461366.1">
    <property type="nucleotide sequence ID" value="NC_014762.1"/>
</dbReference>
<dbReference type="NCBIfam" id="TIGR01367">
    <property type="entry name" value="pyrE_Therm"/>
    <property type="match status" value="1"/>
</dbReference>
<comment type="function">
    <text evidence="7">Catalyzes the transfer of a ribosyl phosphate group from 5-phosphoribose 1-diphosphate to orotate, leading to the formation of orotidine monophosphate (OMP).</text>
</comment>
<evidence type="ECO:0000256" key="2">
    <source>
        <dbReference type="ARBA" id="ARBA00011971"/>
    </source>
</evidence>
<evidence type="ECO:0000313" key="10">
    <source>
        <dbReference type="Proteomes" id="UP000008721"/>
    </source>
</evidence>
<dbReference type="KEGG" id="sku:Sulku_2510"/>
<dbReference type="GO" id="GO:0044205">
    <property type="term" value="P:'de novo' UMP biosynthetic process"/>
    <property type="evidence" value="ECO:0007669"/>
    <property type="project" value="UniProtKB-UniRule"/>
</dbReference>
<feature type="domain" description="Phosphoribosyltransferase" evidence="8">
    <location>
        <begin position="39"/>
        <end position="149"/>
    </location>
</feature>
<dbReference type="eggNOG" id="COG0461">
    <property type="taxonomic scope" value="Bacteria"/>
</dbReference>
<name>E4TZE2_SULKY</name>
<feature type="binding site" description="in other chain" evidence="7">
    <location>
        <begin position="113"/>
        <end position="121"/>
    </location>
    <ligand>
        <name>5-phospho-alpha-D-ribose 1-diphosphate</name>
        <dbReference type="ChEBI" id="CHEBI:58017"/>
        <note>ligand shared between dimeric partners</note>
    </ligand>
</feature>
<keyword evidence="10" id="KW-1185">Reference proteome</keyword>
<evidence type="ECO:0000313" key="9">
    <source>
        <dbReference type="EMBL" id="ADR35169.1"/>
    </source>
</evidence>
<comment type="similarity">
    <text evidence="7">Belongs to the purine/pyrimidine phosphoribosyltransferase family. PyrE subfamily.</text>
</comment>
<evidence type="ECO:0000256" key="4">
    <source>
        <dbReference type="ARBA" id="ARBA00022679"/>
    </source>
</evidence>
<protein>
    <recommendedName>
        <fullName evidence="2 7">Orotate phosphoribosyltransferase</fullName>
        <shortName evidence="7">OPRT</shortName>
        <shortName evidence="7">OPRTase</shortName>
        <ecNumber evidence="2 7">2.4.2.10</ecNumber>
    </recommendedName>
</protein>
<dbReference type="HOGENOM" id="CLU_074878_3_0_7"/>